<comment type="caution">
    <text evidence="2">The sequence shown here is derived from an EMBL/GenBank/DDBJ whole genome shotgun (WGS) entry which is preliminary data.</text>
</comment>
<keyword evidence="3" id="KW-1185">Reference proteome</keyword>
<protein>
    <recommendedName>
        <fullName evidence="1">N-acetyltransferase domain-containing protein</fullName>
    </recommendedName>
</protein>
<organism evidence="2 3">
    <name type="scientific">Salipaludibacillus neizhouensis</name>
    <dbReference type="NCBI Taxonomy" id="885475"/>
    <lineage>
        <taxon>Bacteria</taxon>
        <taxon>Bacillati</taxon>
        <taxon>Bacillota</taxon>
        <taxon>Bacilli</taxon>
        <taxon>Bacillales</taxon>
        <taxon>Bacillaceae</taxon>
    </lineage>
</organism>
<dbReference type="InterPro" id="IPR052564">
    <property type="entry name" value="N-acetyltrans/Recomb-assoc"/>
</dbReference>
<accession>A0A3A9K7P5</accession>
<dbReference type="PANTHER" id="PTHR43451">
    <property type="entry name" value="ACETYLTRANSFERASE (GNAT) FAMILY PROTEIN"/>
    <property type="match status" value="1"/>
</dbReference>
<dbReference type="AlphaFoldDB" id="A0A3A9K7P5"/>
<feature type="domain" description="N-acetyltransferase" evidence="1">
    <location>
        <begin position="3"/>
        <end position="56"/>
    </location>
</feature>
<dbReference type="SUPFAM" id="SSF55729">
    <property type="entry name" value="Acyl-CoA N-acyltransferases (Nat)"/>
    <property type="match status" value="1"/>
</dbReference>
<dbReference type="Gene3D" id="3.40.630.30">
    <property type="match status" value="1"/>
</dbReference>
<dbReference type="RefSeq" id="WP_409372066.1">
    <property type="nucleotide sequence ID" value="NZ_PDOE01000005.1"/>
</dbReference>
<dbReference type="InterPro" id="IPR016181">
    <property type="entry name" value="Acyl_CoA_acyltransferase"/>
</dbReference>
<dbReference type="InterPro" id="IPR000182">
    <property type="entry name" value="GNAT_dom"/>
</dbReference>
<dbReference type="EMBL" id="PDOE01000005">
    <property type="protein sequence ID" value="RKL66860.1"/>
    <property type="molecule type" value="Genomic_DNA"/>
</dbReference>
<proteinExistence type="predicted"/>
<gene>
    <name evidence="2" type="ORF">CR203_13595</name>
</gene>
<dbReference type="Proteomes" id="UP000281498">
    <property type="component" value="Unassembled WGS sequence"/>
</dbReference>
<dbReference type="Pfam" id="PF13673">
    <property type="entry name" value="Acetyltransf_10"/>
    <property type="match status" value="1"/>
</dbReference>
<dbReference type="GO" id="GO:0016747">
    <property type="term" value="F:acyltransferase activity, transferring groups other than amino-acyl groups"/>
    <property type="evidence" value="ECO:0007669"/>
    <property type="project" value="InterPro"/>
</dbReference>
<name>A0A3A9K7P5_9BACI</name>
<evidence type="ECO:0000313" key="2">
    <source>
        <dbReference type="EMBL" id="RKL66860.1"/>
    </source>
</evidence>
<evidence type="ECO:0000313" key="3">
    <source>
        <dbReference type="Proteomes" id="UP000281498"/>
    </source>
</evidence>
<dbReference type="PANTHER" id="PTHR43451:SF1">
    <property type="entry name" value="ACETYLTRANSFERASE"/>
    <property type="match status" value="1"/>
</dbReference>
<sequence length="72" mass="8130">MIYTQIQREGIAANLLTQLEMTAKSNGFTEIDTEASITAKPFFESKGYQVNQKQNKSVKEVNSPNFVMKKTL</sequence>
<reference evidence="2 3" key="1">
    <citation type="submission" date="2017-10" db="EMBL/GenBank/DDBJ databases">
        <title>Bacillus sp. nov., a halophilic bacterium isolated from a Keqin Lake.</title>
        <authorList>
            <person name="Wang H."/>
        </authorList>
    </citation>
    <scope>NUCLEOTIDE SEQUENCE [LARGE SCALE GENOMIC DNA]</scope>
    <source>
        <strain evidence="2 3">KCTC 13187</strain>
    </source>
</reference>
<evidence type="ECO:0000259" key="1">
    <source>
        <dbReference type="Pfam" id="PF13673"/>
    </source>
</evidence>